<dbReference type="PROSITE" id="PS50931">
    <property type="entry name" value="HTH_LYSR"/>
    <property type="match status" value="1"/>
</dbReference>
<dbReference type="EMBL" id="FNVD01000004">
    <property type="protein sequence ID" value="SEF76152.1"/>
    <property type="molecule type" value="Genomic_DNA"/>
</dbReference>
<dbReference type="GO" id="GO:0003700">
    <property type="term" value="F:DNA-binding transcription factor activity"/>
    <property type="evidence" value="ECO:0007669"/>
    <property type="project" value="InterPro"/>
</dbReference>
<evidence type="ECO:0000256" key="3">
    <source>
        <dbReference type="ARBA" id="ARBA00023125"/>
    </source>
</evidence>
<dbReference type="GO" id="GO:0003677">
    <property type="term" value="F:DNA binding"/>
    <property type="evidence" value="ECO:0007669"/>
    <property type="project" value="UniProtKB-KW"/>
</dbReference>
<dbReference type="SUPFAM" id="SSF46785">
    <property type="entry name" value="Winged helix' DNA-binding domain"/>
    <property type="match status" value="1"/>
</dbReference>
<dbReference type="FunFam" id="1.10.10.10:FF:000001">
    <property type="entry name" value="LysR family transcriptional regulator"/>
    <property type="match status" value="1"/>
</dbReference>
<comment type="similarity">
    <text evidence="1">Belongs to the LysR transcriptional regulatory family.</text>
</comment>
<evidence type="ECO:0000256" key="1">
    <source>
        <dbReference type="ARBA" id="ARBA00009437"/>
    </source>
</evidence>
<evidence type="ECO:0000259" key="5">
    <source>
        <dbReference type="PROSITE" id="PS50931"/>
    </source>
</evidence>
<dbReference type="SUPFAM" id="SSF53850">
    <property type="entry name" value="Periplasmic binding protein-like II"/>
    <property type="match status" value="1"/>
</dbReference>
<keyword evidence="7" id="KW-1185">Reference proteome</keyword>
<evidence type="ECO:0000256" key="4">
    <source>
        <dbReference type="ARBA" id="ARBA00023163"/>
    </source>
</evidence>
<keyword evidence="2" id="KW-0805">Transcription regulation</keyword>
<evidence type="ECO:0000313" key="7">
    <source>
        <dbReference type="Proteomes" id="UP000236742"/>
    </source>
</evidence>
<keyword evidence="3 6" id="KW-0238">DNA-binding</keyword>
<accession>A0A1H5UM74</accession>
<dbReference type="InterPro" id="IPR036388">
    <property type="entry name" value="WH-like_DNA-bd_sf"/>
</dbReference>
<dbReference type="Pfam" id="PF00126">
    <property type="entry name" value="HTH_1"/>
    <property type="match status" value="1"/>
</dbReference>
<dbReference type="PANTHER" id="PTHR30537:SF5">
    <property type="entry name" value="HTH-TYPE TRANSCRIPTIONAL ACTIVATOR TTDR-RELATED"/>
    <property type="match status" value="1"/>
</dbReference>
<dbReference type="RefSeq" id="WP_104007369.1">
    <property type="nucleotide sequence ID" value="NZ_FNVD01000004.1"/>
</dbReference>
<keyword evidence="4" id="KW-0804">Transcription</keyword>
<dbReference type="PANTHER" id="PTHR30537">
    <property type="entry name" value="HTH-TYPE TRANSCRIPTIONAL REGULATOR"/>
    <property type="match status" value="1"/>
</dbReference>
<dbReference type="Gene3D" id="3.40.190.290">
    <property type="match status" value="1"/>
</dbReference>
<dbReference type="InterPro" id="IPR036390">
    <property type="entry name" value="WH_DNA-bd_sf"/>
</dbReference>
<feature type="domain" description="HTH lysR-type" evidence="5">
    <location>
        <begin position="12"/>
        <end position="62"/>
    </location>
</feature>
<dbReference type="OrthoDB" id="9813056at2"/>
<organism evidence="6 7">
    <name type="scientific">Jhaorihella thermophila</name>
    <dbReference type="NCBI Taxonomy" id="488547"/>
    <lineage>
        <taxon>Bacteria</taxon>
        <taxon>Pseudomonadati</taxon>
        <taxon>Pseudomonadota</taxon>
        <taxon>Alphaproteobacteria</taxon>
        <taxon>Rhodobacterales</taxon>
        <taxon>Paracoccaceae</taxon>
        <taxon>Jhaorihella</taxon>
    </lineage>
</organism>
<reference evidence="6 7" key="1">
    <citation type="submission" date="2016-10" db="EMBL/GenBank/DDBJ databases">
        <authorList>
            <person name="de Groot N.N."/>
        </authorList>
    </citation>
    <scope>NUCLEOTIDE SEQUENCE [LARGE SCALE GENOMIC DNA]</scope>
    <source>
        <strain evidence="6 7">DSM 23413</strain>
    </source>
</reference>
<evidence type="ECO:0000313" key="6">
    <source>
        <dbReference type="EMBL" id="SEF76152.1"/>
    </source>
</evidence>
<dbReference type="AlphaFoldDB" id="A0A1H5UM74"/>
<dbReference type="InterPro" id="IPR058163">
    <property type="entry name" value="LysR-type_TF_proteobact-type"/>
</dbReference>
<evidence type="ECO:0000256" key="2">
    <source>
        <dbReference type="ARBA" id="ARBA00023015"/>
    </source>
</evidence>
<protein>
    <submittedName>
        <fullName evidence="6">DNA-binding transcriptional regulator, LysR family</fullName>
    </submittedName>
</protein>
<gene>
    <name evidence="6" type="ORF">SAMN05421751_104151</name>
</gene>
<sequence length="299" mass="32740">MAMNWQIDDVPIFAAVVERNGISAAARHLGISKSTVSKALTRLEKGLGLKLVERNPRDLRVTSEGQAFYRRAQRILDEVAEANSIMSGLSGSPAGRVTAAMPFAFSREILSPRLADFHRQYPNVSLEILTCMRPADRVGNQADLAVVADAFTGSDLASRKLCEGRLIWVCAPGYAAKLAPDPSVEALLPHVRVCEESHARRMNVLVDGLRRRIDLGRDTTAINDPVSVRNVLQHGGGVSFLPEWYCRKALQEGRLVQVCPHITFEDNAATLSAVYPGRRRMPARVSALLDFLGEICAAL</sequence>
<dbReference type="InterPro" id="IPR000847">
    <property type="entry name" value="LysR_HTH_N"/>
</dbReference>
<name>A0A1H5UM74_9RHOB</name>
<dbReference type="Gene3D" id="1.10.10.10">
    <property type="entry name" value="Winged helix-like DNA-binding domain superfamily/Winged helix DNA-binding domain"/>
    <property type="match status" value="1"/>
</dbReference>
<dbReference type="InterPro" id="IPR005119">
    <property type="entry name" value="LysR_subst-bd"/>
</dbReference>
<proteinExistence type="inferred from homology"/>
<dbReference type="Pfam" id="PF03466">
    <property type="entry name" value="LysR_substrate"/>
    <property type="match status" value="1"/>
</dbReference>
<dbReference type="Proteomes" id="UP000236742">
    <property type="component" value="Unassembled WGS sequence"/>
</dbReference>